<evidence type="ECO:0000313" key="1">
    <source>
        <dbReference type="EMBL" id="PWW75554.1"/>
    </source>
</evidence>
<dbReference type="AlphaFoldDB" id="A0A317SM64"/>
<dbReference type="EMBL" id="PYWC01000044">
    <property type="protein sequence ID" value="PWW75554.1"/>
    <property type="molecule type" value="Genomic_DNA"/>
</dbReference>
<keyword evidence="2" id="KW-1185">Reference proteome</keyword>
<evidence type="ECO:0000313" key="2">
    <source>
        <dbReference type="Proteomes" id="UP000246991"/>
    </source>
</evidence>
<feature type="non-terminal residue" evidence="1">
    <location>
        <position position="1"/>
    </location>
</feature>
<comment type="caution">
    <text evidence="1">The sequence shown here is derived from an EMBL/GenBank/DDBJ whole genome shotgun (WGS) entry which is preliminary data.</text>
</comment>
<dbReference type="Proteomes" id="UP000246991">
    <property type="component" value="Unassembled WGS sequence"/>
</dbReference>
<name>A0A317SM64_9PEZI</name>
<protein>
    <recommendedName>
        <fullName evidence="3">DDE Tnp4 domain-containing protein</fullName>
    </recommendedName>
</protein>
<proteinExistence type="predicted"/>
<dbReference type="OrthoDB" id="10551034at2759"/>
<accession>A0A317SM64</accession>
<organism evidence="1 2">
    <name type="scientific">Tuber magnatum</name>
    <name type="common">white Piedmont truffle</name>
    <dbReference type="NCBI Taxonomy" id="42249"/>
    <lineage>
        <taxon>Eukaryota</taxon>
        <taxon>Fungi</taxon>
        <taxon>Dikarya</taxon>
        <taxon>Ascomycota</taxon>
        <taxon>Pezizomycotina</taxon>
        <taxon>Pezizomycetes</taxon>
        <taxon>Pezizales</taxon>
        <taxon>Tuberaceae</taxon>
        <taxon>Tuber</taxon>
    </lineage>
</organism>
<gene>
    <name evidence="1" type="ORF">C7212DRAFT_204829</name>
</gene>
<sequence>SLHGIPIYVRQKSDHGRVVCWVQACIVLHNFLCDYEDDTLWRLRNCNLKKQQEGLELDDNTINKQLELQSE</sequence>
<evidence type="ECO:0008006" key="3">
    <source>
        <dbReference type="Google" id="ProtNLM"/>
    </source>
</evidence>
<reference evidence="1 2" key="1">
    <citation type="submission" date="2018-03" db="EMBL/GenBank/DDBJ databases">
        <title>Genomes of Pezizomycetes fungi and the evolution of truffles.</title>
        <authorList>
            <person name="Murat C."/>
            <person name="Payen T."/>
            <person name="Noel B."/>
            <person name="Kuo A."/>
            <person name="Martin F.M."/>
        </authorList>
    </citation>
    <scope>NUCLEOTIDE SEQUENCE [LARGE SCALE GENOMIC DNA]</scope>
    <source>
        <strain evidence="1">091103-1</strain>
    </source>
</reference>